<gene>
    <name evidence="9" type="primary">orc2</name>
    <name evidence="9" type="ORF">VOLCADRAFT_119267</name>
</gene>
<dbReference type="PANTHER" id="PTHR14052">
    <property type="entry name" value="ORIGIN RECOGNITION COMPLEX SUBUNIT 2"/>
    <property type="match status" value="1"/>
</dbReference>
<dbReference type="eggNOG" id="KOG2928">
    <property type="taxonomic scope" value="Eukaryota"/>
</dbReference>
<dbReference type="EMBL" id="GL378378">
    <property type="protein sequence ID" value="EFJ42788.1"/>
    <property type="molecule type" value="Genomic_DNA"/>
</dbReference>
<dbReference type="GeneID" id="9626601"/>
<feature type="compositionally biased region" description="Acidic residues" evidence="6">
    <location>
        <begin position="12"/>
        <end position="27"/>
    </location>
</feature>
<dbReference type="GO" id="GO:0005664">
    <property type="term" value="C:nuclear origin of replication recognition complex"/>
    <property type="evidence" value="ECO:0007669"/>
    <property type="project" value="UniProtKB-UniRule"/>
</dbReference>
<keyword evidence="3 5" id="KW-0235">DNA replication</keyword>
<dbReference type="PANTHER" id="PTHR14052:SF0">
    <property type="entry name" value="ORIGIN RECOGNITION COMPLEX SUBUNIT 2"/>
    <property type="match status" value="1"/>
</dbReference>
<comment type="similarity">
    <text evidence="2 5">Belongs to the ORC2 family.</text>
</comment>
<dbReference type="Proteomes" id="UP000001058">
    <property type="component" value="Unassembled WGS sequence"/>
</dbReference>
<evidence type="ECO:0000256" key="1">
    <source>
        <dbReference type="ARBA" id="ARBA00004123"/>
    </source>
</evidence>
<protein>
    <recommendedName>
        <fullName evidence="5">Origin recognition complex subunit 2</fullName>
    </recommendedName>
</protein>
<sequence length="425" mass="45420">MAPPKDDRNSSEESDDESEEIEEEEEGQDRPATTVHGRGGGKGSRPLVPPTATESRKRLFELLERRIGGVTAAMDGGAGSGSNSSRRMMYGELPIKNAAKKAKLLTDLKSQFDDWHSRLRSNFSVLLYGFGSKRGLLDEFARLLAGPRNRGDAAVLVFHGYNPRCTAREVVGGVAAALMQRTYRGLGGGGGGGGSAAAAATTTAMAGPAATGGGGGAPAVLRALVEDIRGEPLNRHAFVVIHNIDGPGLRGDVSLLSALAACPQVHVIASIDHALAPLLWDSADAARFRWQHINATTFQPYLAEISGAQSVLMSAFKSGVVTAGAGTVLRSLVLGAQEVFKVLAEHLLEDEECEGVAFAHLCRMCRERYLVRDERVLRQHLVEFVDHQLVRLRPASDDSGELLTIPMTRTDIQAVLEDLRAARGE</sequence>
<feature type="compositionally biased region" description="Basic and acidic residues" evidence="6">
    <location>
        <begin position="1"/>
        <end position="11"/>
    </location>
</feature>
<evidence type="ECO:0000256" key="3">
    <source>
        <dbReference type="ARBA" id="ARBA00022705"/>
    </source>
</evidence>
<dbReference type="InterPro" id="IPR056773">
    <property type="entry name" value="WHD_ORC2"/>
</dbReference>
<dbReference type="RefSeq" id="XP_002956048.1">
    <property type="nucleotide sequence ID" value="XM_002956002.1"/>
</dbReference>
<dbReference type="Pfam" id="PF04084">
    <property type="entry name" value="RecA-like_ORC2"/>
    <property type="match status" value="1"/>
</dbReference>
<feature type="region of interest" description="Disordered" evidence="6">
    <location>
        <begin position="1"/>
        <end position="54"/>
    </location>
</feature>
<comment type="function">
    <text evidence="5">Component of the origin recognition complex (ORC) that binds origins of replication. DNA-binding is ATP-dependent. ORC is required to assemble the pre-replication complex necessary to initiate DNA replication.</text>
</comment>
<dbReference type="STRING" id="3068.D8UBL4"/>
<keyword evidence="4 5" id="KW-0539">Nucleus</keyword>
<proteinExistence type="inferred from homology"/>
<dbReference type="GO" id="GO:0006260">
    <property type="term" value="P:DNA replication"/>
    <property type="evidence" value="ECO:0007669"/>
    <property type="project" value="UniProtKB-UniRule"/>
</dbReference>
<organism evidence="10">
    <name type="scientific">Volvox carteri f. nagariensis</name>
    <dbReference type="NCBI Taxonomy" id="3068"/>
    <lineage>
        <taxon>Eukaryota</taxon>
        <taxon>Viridiplantae</taxon>
        <taxon>Chlorophyta</taxon>
        <taxon>core chlorophytes</taxon>
        <taxon>Chlorophyceae</taxon>
        <taxon>CS clade</taxon>
        <taxon>Chlamydomonadales</taxon>
        <taxon>Volvocaceae</taxon>
        <taxon>Volvox</taxon>
    </lineage>
</organism>
<dbReference type="InterPro" id="IPR007220">
    <property type="entry name" value="ORC2"/>
</dbReference>
<dbReference type="GO" id="GO:0003688">
    <property type="term" value="F:DNA replication origin binding"/>
    <property type="evidence" value="ECO:0007669"/>
    <property type="project" value="UniProtKB-UniRule"/>
</dbReference>
<feature type="domain" description="Origin recognition complex subunit 2 RecA-like" evidence="7">
    <location>
        <begin position="101"/>
        <end position="293"/>
    </location>
</feature>
<dbReference type="Pfam" id="PF24882">
    <property type="entry name" value="WHD_ORC2"/>
    <property type="match status" value="1"/>
</dbReference>
<evidence type="ECO:0000259" key="7">
    <source>
        <dbReference type="Pfam" id="PF04084"/>
    </source>
</evidence>
<evidence type="ECO:0000256" key="2">
    <source>
        <dbReference type="ARBA" id="ARBA00007421"/>
    </source>
</evidence>
<evidence type="ECO:0000256" key="4">
    <source>
        <dbReference type="ARBA" id="ARBA00023242"/>
    </source>
</evidence>
<dbReference type="FunCoup" id="D8UBL4">
    <property type="interactions" value="1516"/>
</dbReference>
<comment type="subcellular location">
    <subcellularLocation>
        <location evidence="1 5">Nucleus</location>
    </subcellularLocation>
</comment>
<dbReference type="InParanoid" id="D8UBL4"/>
<reference evidence="9 10" key="1">
    <citation type="journal article" date="2010" name="Science">
        <title>Genomic analysis of organismal complexity in the multicellular green alga Volvox carteri.</title>
        <authorList>
            <person name="Prochnik S.E."/>
            <person name="Umen J."/>
            <person name="Nedelcu A.M."/>
            <person name="Hallmann A."/>
            <person name="Miller S.M."/>
            <person name="Nishii I."/>
            <person name="Ferris P."/>
            <person name="Kuo A."/>
            <person name="Mitros T."/>
            <person name="Fritz-Laylin L.K."/>
            <person name="Hellsten U."/>
            <person name="Chapman J."/>
            <person name="Simakov O."/>
            <person name="Rensing S.A."/>
            <person name="Terry A."/>
            <person name="Pangilinan J."/>
            <person name="Kapitonov V."/>
            <person name="Jurka J."/>
            <person name="Salamov A."/>
            <person name="Shapiro H."/>
            <person name="Schmutz J."/>
            <person name="Grimwood J."/>
            <person name="Lindquist E."/>
            <person name="Lucas S."/>
            <person name="Grigoriev I.V."/>
            <person name="Schmitt R."/>
            <person name="Kirk D."/>
            <person name="Rokhsar D.S."/>
        </authorList>
    </citation>
    <scope>NUCLEOTIDE SEQUENCE [LARGE SCALE GENOMIC DNA]</scope>
    <source>
        <strain evidence="10">f. Nagariensis / Eve</strain>
    </source>
</reference>
<evidence type="ECO:0000259" key="8">
    <source>
        <dbReference type="Pfam" id="PF24882"/>
    </source>
</evidence>
<accession>D8UBL4</accession>
<evidence type="ECO:0000256" key="5">
    <source>
        <dbReference type="RuleBase" id="RU368084"/>
    </source>
</evidence>
<evidence type="ECO:0000313" key="10">
    <source>
        <dbReference type="Proteomes" id="UP000001058"/>
    </source>
</evidence>
<evidence type="ECO:0000256" key="6">
    <source>
        <dbReference type="SAM" id="MobiDB-lite"/>
    </source>
</evidence>
<dbReference type="AlphaFoldDB" id="D8UBL4"/>
<dbReference type="KEGG" id="vcn:VOLCADRAFT_119267"/>
<dbReference type="OrthoDB" id="20198at2759"/>
<name>D8UBL4_VOLCA</name>
<dbReference type="InterPro" id="IPR056772">
    <property type="entry name" value="RecA-like_ORC2"/>
</dbReference>
<feature type="domain" description="Origin recognition complex subunit 2 winged-helix" evidence="8">
    <location>
        <begin position="350"/>
        <end position="409"/>
    </location>
</feature>
<comment type="subunit">
    <text evidence="5">Component of the origin recognition complex (ORC).</text>
</comment>
<keyword evidence="10" id="KW-1185">Reference proteome</keyword>
<evidence type="ECO:0000313" key="9">
    <source>
        <dbReference type="EMBL" id="EFJ42788.1"/>
    </source>
</evidence>